<feature type="chain" id="PRO_5031500780" evidence="1">
    <location>
        <begin position="22"/>
        <end position="263"/>
    </location>
</feature>
<dbReference type="Gene3D" id="3.40.190.10">
    <property type="entry name" value="Periplasmic binding protein-like II"/>
    <property type="match status" value="2"/>
</dbReference>
<evidence type="ECO:0000313" key="3">
    <source>
        <dbReference type="Proteomes" id="UP000523161"/>
    </source>
</evidence>
<dbReference type="SUPFAM" id="SSF53850">
    <property type="entry name" value="Periplasmic binding protein-like II"/>
    <property type="match status" value="1"/>
</dbReference>
<reference evidence="2 3" key="1">
    <citation type="submission" date="2020-06" db="EMBL/GenBank/DDBJ databases">
        <title>Rheinheimera sp. nov., a marine bacterium isolated from coastal.</title>
        <authorList>
            <person name="Yu Q."/>
            <person name="Qi Y."/>
            <person name="Pu J."/>
        </authorList>
    </citation>
    <scope>NUCLEOTIDE SEQUENCE [LARGE SCALE GENOMIC DNA]</scope>
    <source>
        <strain evidence="2 3">YQF-2</strain>
    </source>
</reference>
<dbReference type="AlphaFoldDB" id="A0A7Y5ASU9"/>
<organism evidence="2 3">
    <name type="scientific">Rheinheimera lutimaris</name>
    <dbReference type="NCBI Taxonomy" id="2740584"/>
    <lineage>
        <taxon>Bacteria</taxon>
        <taxon>Pseudomonadati</taxon>
        <taxon>Pseudomonadota</taxon>
        <taxon>Gammaproteobacteria</taxon>
        <taxon>Chromatiales</taxon>
        <taxon>Chromatiaceae</taxon>
        <taxon>Rheinheimera</taxon>
    </lineage>
</organism>
<dbReference type="EMBL" id="JABSOD010000019">
    <property type="protein sequence ID" value="NRQ43898.1"/>
    <property type="molecule type" value="Genomic_DNA"/>
</dbReference>
<gene>
    <name evidence="2" type="ORF">HRH59_15220</name>
</gene>
<proteinExistence type="predicted"/>
<feature type="signal peptide" evidence="1">
    <location>
        <begin position="1"/>
        <end position="21"/>
    </location>
</feature>
<evidence type="ECO:0000256" key="1">
    <source>
        <dbReference type="SAM" id="SignalP"/>
    </source>
</evidence>
<dbReference type="RefSeq" id="WP_173502136.1">
    <property type="nucleotide sequence ID" value="NZ_JABSOD010000019.1"/>
</dbReference>
<dbReference type="Proteomes" id="UP000523161">
    <property type="component" value="Unassembled WGS sequence"/>
</dbReference>
<comment type="caution">
    <text evidence="2">The sequence shown here is derived from an EMBL/GenBank/DDBJ whole genome shotgun (WGS) entry which is preliminary data.</text>
</comment>
<name>A0A7Y5ASU9_9GAMM</name>
<evidence type="ECO:0000313" key="2">
    <source>
        <dbReference type="EMBL" id="NRQ43898.1"/>
    </source>
</evidence>
<keyword evidence="1" id="KW-0732">Signal</keyword>
<keyword evidence="3" id="KW-1185">Reference proteome</keyword>
<accession>A0A7Y5ASU9</accession>
<protein>
    <submittedName>
        <fullName evidence="2">Amino acid ABC transporter</fullName>
    </submittedName>
</protein>
<sequence length="263" mass="29436">MTYPIVLLLCLSPLLSFITRAEHIATLTFCYEDKQLLPYYTGEGHTAPYLPGVTIEHLHASAAAAGNIKLAFVRFPWRRCLQKLEQNEVDALVATYLPQRSDFAVYPTTADGNPDRNRAMSSHATCLVHRADNNIEDKITRQHGSLVVSRPLGYSNPDYPAGISVVPVHSQQQALDLVLSGRVDATTTLCKVNDVAGADRLSQRKPLVVVYPPLYETTGYLVFSKAFYQRHPALAEQLWQVLGSTIQPQRYYDYLHYPDMAAQ</sequence>